<dbReference type="GO" id="GO:0017111">
    <property type="term" value="F:ribonucleoside triphosphate phosphatase activity"/>
    <property type="evidence" value="ECO:0007669"/>
    <property type="project" value="TreeGrafter"/>
</dbReference>
<evidence type="ECO:0000256" key="4">
    <source>
        <dbReference type="ARBA" id="ARBA00038903"/>
    </source>
</evidence>
<proteinExistence type="inferred from homology"/>
<comment type="function">
    <text evidence="3">After transfer of sugars to endogenous macromolecular acceptors, the enzyme converts nucleoside diphosphates to nucleoside monophosphates which in turn exit the Golgi lumen in a coupled antiporter reaction, allowing entry of additional nucleotide sugar from the cytosol.</text>
</comment>
<evidence type="ECO:0000313" key="9">
    <source>
        <dbReference type="Proteomes" id="UP000267251"/>
    </source>
</evidence>
<evidence type="ECO:0000256" key="1">
    <source>
        <dbReference type="ARBA" id="ARBA00009283"/>
    </source>
</evidence>
<dbReference type="CDD" id="cd24003">
    <property type="entry name" value="ASKHA_NBD_GDA1_CD39_NTPase"/>
    <property type="match status" value="1"/>
</dbReference>
<dbReference type="GO" id="GO:0009134">
    <property type="term" value="P:nucleoside diphosphate catabolic process"/>
    <property type="evidence" value="ECO:0007669"/>
    <property type="project" value="TreeGrafter"/>
</dbReference>
<evidence type="ECO:0000256" key="5">
    <source>
        <dbReference type="PIRSR" id="PIRSR600407-1"/>
    </source>
</evidence>
<dbReference type="EC" id="3.6.1.42" evidence="4"/>
<dbReference type="AlphaFoldDB" id="A0A4P9Y6D0"/>
<dbReference type="InterPro" id="IPR000407">
    <property type="entry name" value="GDA1_CD39_NTPase"/>
</dbReference>
<dbReference type="GO" id="GO:0045134">
    <property type="term" value="F:UDP phosphatase activity"/>
    <property type="evidence" value="ECO:0007669"/>
    <property type="project" value="TreeGrafter"/>
</dbReference>
<protein>
    <recommendedName>
        <fullName evidence="4">guanosine-diphosphatase</fullName>
        <ecNumber evidence="4">3.6.1.42</ecNumber>
    </recommendedName>
</protein>
<feature type="active site" description="Proton acceptor" evidence="5">
    <location>
        <position position="128"/>
    </location>
</feature>
<dbReference type="Pfam" id="PF01150">
    <property type="entry name" value="GDA1_CD39"/>
    <property type="match status" value="1"/>
</dbReference>
<dbReference type="Gene3D" id="3.30.420.40">
    <property type="match status" value="1"/>
</dbReference>
<dbReference type="PROSITE" id="PS01238">
    <property type="entry name" value="GDA1_CD39_NTPASE"/>
    <property type="match status" value="1"/>
</dbReference>
<dbReference type="Proteomes" id="UP000267251">
    <property type="component" value="Unassembled WGS sequence"/>
</dbReference>
<keyword evidence="6" id="KW-0547">Nucleotide-binding</keyword>
<dbReference type="GO" id="GO:0004382">
    <property type="term" value="F:GDP phosphatase activity"/>
    <property type="evidence" value="ECO:0007669"/>
    <property type="project" value="UniProtKB-EC"/>
</dbReference>
<dbReference type="OrthoDB" id="6372431at2759"/>
<evidence type="ECO:0000256" key="6">
    <source>
        <dbReference type="PIRSR" id="PIRSR600407-2"/>
    </source>
</evidence>
<evidence type="ECO:0000256" key="7">
    <source>
        <dbReference type="RuleBase" id="RU003833"/>
    </source>
</evidence>
<dbReference type="PANTHER" id="PTHR11782:SF83">
    <property type="entry name" value="GUANOSINE-DIPHOSPHATASE"/>
    <property type="match status" value="1"/>
</dbReference>
<reference evidence="9" key="1">
    <citation type="journal article" date="2018" name="Nat. Microbiol.">
        <title>Leveraging single-cell genomics to expand the fungal tree of life.</title>
        <authorList>
            <person name="Ahrendt S.R."/>
            <person name="Quandt C.A."/>
            <person name="Ciobanu D."/>
            <person name="Clum A."/>
            <person name="Salamov A."/>
            <person name="Andreopoulos B."/>
            <person name="Cheng J.F."/>
            <person name="Woyke T."/>
            <person name="Pelin A."/>
            <person name="Henrissat B."/>
            <person name="Reynolds N.K."/>
            <person name="Benny G.L."/>
            <person name="Smith M.E."/>
            <person name="James T.Y."/>
            <person name="Grigoriev I.V."/>
        </authorList>
    </citation>
    <scope>NUCLEOTIDE SEQUENCE [LARGE SCALE GENOMIC DNA]</scope>
</reference>
<dbReference type="GO" id="GO:0016020">
    <property type="term" value="C:membrane"/>
    <property type="evidence" value="ECO:0007669"/>
    <property type="project" value="TreeGrafter"/>
</dbReference>
<keyword evidence="9" id="KW-1185">Reference proteome</keyword>
<comment type="similarity">
    <text evidence="1 7">Belongs to the GDA1/CD39 NTPase family.</text>
</comment>
<organism evidence="8 9">
    <name type="scientific">Piptocephalis cylindrospora</name>
    <dbReference type="NCBI Taxonomy" id="1907219"/>
    <lineage>
        <taxon>Eukaryota</taxon>
        <taxon>Fungi</taxon>
        <taxon>Fungi incertae sedis</taxon>
        <taxon>Zoopagomycota</taxon>
        <taxon>Zoopagomycotina</taxon>
        <taxon>Zoopagomycetes</taxon>
        <taxon>Zoopagales</taxon>
        <taxon>Piptocephalidaceae</taxon>
        <taxon>Piptocephalis</taxon>
    </lineage>
</organism>
<dbReference type="EMBL" id="KZ987858">
    <property type="protein sequence ID" value="RKP14274.1"/>
    <property type="molecule type" value="Genomic_DNA"/>
</dbReference>
<feature type="non-terminal residue" evidence="8">
    <location>
        <position position="275"/>
    </location>
</feature>
<dbReference type="GO" id="GO:0005524">
    <property type="term" value="F:ATP binding"/>
    <property type="evidence" value="ECO:0007669"/>
    <property type="project" value="UniProtKB-KW"/>
</dbReference>
<evidence type="ECO:0000313" key="8">
    <source>
        <dbReference type="EMBL" id="RKP14274.1"/>
    </source>
</evidence>
<evidence type="ECO:0000256" key="3">
    <source>
        <dbReference type="ARBA" id="ARBA00037742"/>
    </source>
</evidence>
<dbReference type="PANTHER" id="PTHR11782">
    <property type="entry name" value="ADENOSINE/GUANOSINE DIPHOSPHATASE"/>
    <property type="match status" value="1"/>
</dbReference>
<dbReference type="Gene3D" id="3.30.420.150">
    <property type="entry name" value="Exopolyphosphatase. Domain 2"/>
    <property type="match status" value="1"/>
</dbReference>
<name>A0A4P9Y6D0_9FUNG</name>
<keyword evidence="6" id="KW-0067">ATP-binding</keyword>
<sequence>MIDAGSSGSRIHAYKWLRSSADQHRIQIEPVLTTKGKPFAHKITPGISALRPEQVPAYMDTLIGNATQIIPKEALSDTPIYWKATAGMRLLPSDQALAITSAVQKSLAQSPLRVDPKFGAQIISGEQEGVYGWLTLNYLRRQLHPNTTTIASLDLGGGSTQITFEPPSTPLAASYPLHANGTRHLLYTHSYLRYGANEIRKRYQQSLIHSGDYSPEPPGANQEIGSQGEPVRLIGTGEPLACQQRVESLLQLDAFCTQPPCAVAGVYQPEVPDTM</sequence>
<gene>
    <name evidence="8" type="ORF">BJ684DRAFT_1500</name>
</gene>
<feature type="binding site" evidence="6">
    <location>
        <begin position="157"/>
        <end position="161"/>
    </location>
    <ligand>
        <name>ATP</name>
        <dbReference type="ChEBI" id="CHEBI:30616"/>
    </ligand>
</feature>
<evidence type="ECO:0000256" key="2">
    <source>
        <dbReference type="ARBA" id="ARBA00022801"/>
    </source>
</evidence>
<accession>A0A4P9Y6D0</accession>
<keyword evidence="2 7" id="KW-0378">Hydrolase</keyword>